<dbReference type="InterPro" id="IPR043831">
    <property type="entry name" value="DUF5808"/>
</dbReference>
<dbReference type="AlphaFoldDB" id="A0A852VSZ0"/>
<dbReference type="EMBL" id="JACCAE010000001">
    <property type="protein sequence ID" value="NYF99436.1"/>
    <property type="molecule type" value="Genomic_DNA"/>
</dbReference>
<gene>
    <name evidence="4" type="ORF">BJY20_002828</name>
</gene>
<name>A0A852VSZ0_9MICO</name>
<reference evidence="4 5" key="1">
    <citation type="submission" date="2020-07" db="EMBL/GenBank/DDBJ databases">
        <title>Sequencing the genomes of 1000 actinobacteria strains.</title>
        <authorList>
            <person name="Klenk H.-P."/>
        </authorList>
    </citation>
    <scope>NUCLEOTIDE SEQUENCE [LARGE SCALE GENOMIC DNA]</scope>
    <source>
        <strain evidence="4 5">DSM 26154</strain>
    </source>
</reference>
<protein>
    <submittedName>
        <fullName evidence="4">Putative membrane protein</fullName>
    </submittedName>
</protein>
<feature type="transmembrane region" description="Helical" evidence="1">
    <location>
        <begin position="22"/>
        <end position="42"/>
    </location>
</feature>
<feature type="transmembrane region" description="Helical" evidence="1">
    <location>
        <begin position="203"/>
        <end position="223"/>
    </location>
</feature>
<evidence type="ECO:0000313" key="4">
    <source>
        <dbReference type="EMBL" id="NYF99436.1"/>
    </source>
</evidence>
<dbReference type="GO" id="GO:0009636">
    <property type="term" value="P:response to toxic substance"/>
    <property type="evidence" value="ECO:0007669"/>
    <property type="project" value="TreeGrafter"/>
</dbReference>
<keyword evidence="1" id="KW-0812">Transmembrane</keyword>
<dbReference type="RefSeq" id="WP_185992133.1">
    <property type="nucleotide sequence ID" value="NZ_JACCAE010000001.1"/>
</dbReference>
<keyword evidence="1" id="KW-1133">Transmembrane helix</keyword>
<dbReference type="PANTHER" id="PTHR37810:SF5">
    <property type="entry name" value="IMMUNITY PROTEIN SDPI"/>
    <property type="match status" value="1"/>
</dbReference>
<feature type="transmembrane region" description="Helical" evidence="1">
    <location>
        <begin position="105"/>
        <end position="124"/>
    </location>
</feature>
<feature type="transmembrane region" description="Helical" evidence="1">
    <location>
        <begin position="73"/>
        <end position="93"/>
    </location>
</feature>
<comment type="caution">
    <text evidence="4">The sequence shown here is derived from an EMBL/GenBank/DDBJ whole genome shotgun (WGS) entry which is preliminary data.</text>
</comment>
<dbReference type="Pfam" id="PF19124">
    <property type="entry name" value="DUF5808"/>
    <property type="match status" value="1"/>
</dbReference>
<feature type="domain" description="DUF1648" evidence="2">
    <location>
        <begin position="33"/>
        <end position="77"/>
    </location>
</feature>
<evidence type="ECO:0000259" key="2">
    <source>
        <dbReference type="Pfam" id="PF07853"/>
    </source>
</evidence>
<dbReference type="Pfam" id="PF07853">
    <property type="entry name" value="DUF1648"/>
    <property type="match status" value="1"/>
</dbReference>
<organism evidence="4 5">
    <name type="scientific">Janibacter cremeus</name>
    <dbReference type="NCBI Taxonomy" id="1285192"/>
    <lineage>
        <taxon>Bacteria</taxon>
        <taxon>Bacillati</taxon>
        <taxon>Actinomycetota</taxon>
        <taxon>Actinomycetes</taxon>
        <taxon>Micrococcales</taxon>
        <taxon>Intrasporangiaceae</taxon>
        <taxon>Janibacter</taxon>
    </lineage>
</organism>
<evidence type="ECO:0000256" key="1">
    <source>
        <dbReference type="SAM" id="Phobius"/>
    </source>
</evidence>
<feature type="transmembrane region" description="Helical" evidence="1">
    <location>
        <begin position="136"/>
        <end position="155"/>
    </location>
</feature>
<keyword evidence="1" id="KW-0472">Membrane</keyword>
<keyword evidence="5" id="KW-1185">Reference proteome</keyword>
<dbReference type="InterPro" id="IPR012867">
    <property type="entry name" value="DUF1648"/>
</dbReference>
<dbReference type="PANTHER" id="PTHR37810">
    <property type="entry name" value="IMMUNITY PROTEIN SDPI"/>
    <property type="match status" value="1"/>
</dbReference>
<evidence type="ECO:0000313" key="5">
    <source>
        <dbReference type="Proteomes" id="UP000554054"/>
    </source>
</evidence>
<proteinExistence type="predicted"/>
<sequence length="224" mass="23666">MDGDTTQDAGRDDTERVSLRPAVPWLVAMLALGVAAVVIGVLRLDQLPDPYPVHFGPAGDPDRFADRSLGTVLMPPIVGQLSGLAVFAVLLLARGRGLRRLVMPLAAMGLVVGGGICAISIAQYLSSDAVAPGWGFWLLLAGILVTTVWVIVASVRTGRETTDDREGWRLGGLVYANSDDPDVFVTKRVGVGTTVNFGRPMGWVVMGLILLPGILIVVAVAVWT</sequence>
<accession>A0A852VSZ0</accession>
<dbReference type="Proteomes" id="UP000554054">
    <property type="component" value="Unassembled WGS sequence"/>
</dbReference>
<evidence type="ECO:0000259" key="3">
    <source>
        <dbReference type="Pfam" id="PF19124"/>
    </source>
</evidence>
<feature type="domain" description="DUF5808" evidence="3">
    <location>
        <begin position="179"/>
        <end position="203"/>
    </location>
</feature>